<dbReference type="Proteomes" id="UP001165083">
    <property type="component" value="Unassembled WGS sequence"/>
</dbReference>
<evidence type="ECO:0000256" key="1">
    <source>
        <dbReference type="SAM" id="MobiDB-lite"/>
    </source>
</evidence>
<name>A0A9W6XEI5_9STRA</name>
<reference evidence="2" key="1">
    <citation type="submission" date="2023-04" db="EMBL/GenBank/DDBJ databases">
        <title>Phytophthora lilii NBRC 32176.</title>
        <authorList>
            <person name="Ichikawa N."/>
            <person name="Sato H."/>
            <person name="Tonouchi N."/>
        </authorList>
    </citation>
    <scope>NUCLEOTIDE SEQUENCE</scope>
    <source>
        <strain evidence="2">NBRC 32176</strain>
    </source>
</reference>
<evidence type="ECO:0000313" key="2">
    <source>
        <dbReference type="EMBL" id="GMF36966.1"/>
    </source>
</evidence>
<organism evidence="2 3">
    <name type="scientific">Phytophthora lilii</name>
    <dbReference type="NCBI Taxonomy" id="2077276"/>
    <lineage>
        <taxon>Eukaryota</taxon>
        <taxon>Sar</taxon>
        <taxon>Stramenopiles</taxon>
        <taxon>Oomycota</taxon>
        <taxon>Peronosporomycetes</taxon>
        <taxon>Peronosporales</taxon>
        <taxon>Peronosporaceae</taxon>
        <taxon>Phytophthora</taxon>
    </lineage>
</organism>
<comment type="caution">
    <text evidence="2">The sequence shown here is derived from an EMBL/GenBank/DDBJ whole genome shotgun (WGS) entry which is preliminary data.</text>
</comment>
<feature type="region of interest" description="Disordered" evidence="1">
    <location>
        <begin position="79"/>
        <end position="112"/>
    </location>
</feature>
<keyword evidence="3" id="KW-1185">Reference proteome</keyword>
<dbReference type="AlphaFoldDB" id="A0A9W6XEI5"/>
<protein>
    <submittedName>
        <fullName evidence="2">Unnamed protein product</fullName>
    </submittedName>
</protein>
<evidence type="ECO:0000313" key="3">
    <source>
        <dbReference type="Proteomes" id="UP001165083"/>
    </source>
</evidence>
<sequence length="144" mass="15073">MSSDEACRNLTQSDAFGRACQLHVGATQTLLARVHSRSGALRAKRAGWHVEVASTGPGGLPEGARAGTPLAPDVVAREAQNPSTGLRRRVPHGPSTRPNGKAGVAASRGGAHAAVRRVPRHAALAVVPRFWHRQTVATSASDRK</sequence>
<dbReference type="EMBL" id="BSXW01001464">
    <property type="protein sequence ID" value="GMF36966.1"/>
    <property type="molecule type" value="Genomic_DNA"/>
</dbReference>
<feature type="compositionally biased region" description="Low complexity" evidence="1">
    <location>
        <begin position="102"/>
        <end position="112"/>
    </location>
</feature>
<proteinExistence type="predicted"/>
<gene>
    <name evidence="2" type="ORF">Plil01_001561300</name>
</gene>
<accession>A0A9W6XEI5</accession>